<evidence type="ECO:0000313" key="3">
    <source>
        <dbReference type="Proteomes" id="UP001642484"/>
    </source>
</evidence>
<feature type="transmembrane region" description="Helical" evidence="1">
    <location>
        <begin position="144"/>
        <end position="164"/>
    </location>
</feature>
<name>A0ABP0MBQ1_9DINO</name>
<feature type="transmembrane region" description="Helical" evidence="1">
    <location>
        <begin position="104"/>
        <end position="124"/>
    </location>
</feature>
<reference evidence="2 3" key="1">
    <citation type="submission" date="2024-02" db="EMBL/GenBank/DDBJ databases">
        <authorList>
            <person name="Chen Y."/>
            <person name="Shah S."/>
            <person name="Dougan E. K."/>
            <person name="Thang M."/>
            <person name="Chan C."/>
        </authorList>
    </citation>
    <scope>NUCLEOTIDE SEQUENCE [LARGE SCALE GENOMIC DNA]</scope>
</reference>
<evidence type="ECO:0000313" key="2">
    <source>
        <dbReference type="EMBL" id="CAK9048513.1"/>
    </source>
</evidence>
<accession>A0ABP0MBQ1</accession>
<comment type="caution">
    <text evidence="2">The sequence shown here is derived from an EMBL/GenBank/DDBJ whole genome shotgun (WGS) entry which is preliminary data.</text>
</comment>
<proteinExistence type="predicted"/>
<dbReference type="Proteomes" id="UP001642484">
    <property type="component" value="Unassembled WGS sequence"/>
</dbReference>
<evidence type="ECO:0000256" key="1">
    <source>
        <dbReference type="SAM" id="Phobius"/>
    </source>
</evidence>
<protein>
    <submittedName>
        <fullName evidence="2">Uncharacterized protein</fullName>
    </submittedName>
</protein>
<keyword evidence="1" id="KW-1133">Transmembrane helix</keyword>
<organism evidence="2 3">
    <name type="scientific">Durusdinium trenchii</name>
    <dbReference type="NCBI Taxonomy" id="1381693"/>
    <lineage>
        <taxon>Eukaryota</taxon>
        <taxon>Sar</taxon>
        <taxon>Alveolata</taxon>
        <taxon>Dinophyceae</taxon>
        <taxon>Suessiales</taxon>
        <taxon>Symbiodiniaceae</taxon>
        <taxon>Durusdinium</taxon>
    </lineage>
</organism>
<keyword evidence="1" id="KW-0472">Membrane</keyword>
<sequence>MLVSFGPHPRGGYAPSHRHDGHMRCPCRSLVIAGVTSQAARKMCTPPKRTVLCSKTLREQAEQIANDQAALRMGSGSLESVLPQAEREKLAREADTLSPFRKGVIFFAFLLLFGGLQDGFWLILQPKLVPSVVRAEESDTSSVLLVLLLLSVGAGLLYVGAVLLEPAALPSLEEVLQEEELQKEAQKDVQLARLTGRWYYGMNLGQSYEIFKSKTGEWRFREELAGRSCTCTLRIVGSWVHGDLVDEKGEAVGRIRLRRTNGNSVVSNVKLKGSTTWNENEAIGW</sequence>
<keyword evidence="3" id="KW-1185">Reference proteome</keyword>
<dbReference type="EMBL" id="CAXAMN010016569">
    <property type="protein sequence ID" value="CAK9048513.1"/>
    <property type="molecule type" value="Genomic_DNA"/>
</dbReference>
<gene>
    <name evidence="2" type="ORF">CCMP2556_LOCUS24980</name>
</gene>
<keyword evidence="1" id="KW-0812">Transmembrane</keyword>